<dbReference type="InterPro" id="IPR041459">
    <property type="entry name" value="MPTase-PolyVal"/>
</dbReference>
<dbReference type="PIRSF" id="PIRSF037112">
    <property type="entry name" value="Antirestriction_ArdC"/>
    <property type="match status" value="1"/>
</dbReference>
<proteinExistence type="predicted"/>
<dbReference type="Pfam" id="PF08401">
    <property type="entry name" value="ArdcN"/>
    <property type="match status" value="1"/>
</dbReference>
<reference evidence="3 4" key="1">
    <citation type="submission" date="2021-03" db="EMBL/GenBank/DDBJ databases">
        <authorList>
            <person name="Kim M.K."/>
        </authorList>
    </citation>
    <scope>NUCLEOTIDE SEQUENCE [LARGE SCALE GENOMIC DNA]</scope>
    <source>
        <strain evidence="3 4">BT507</strain>
    </source>
</reference>
<keyword evidence="4" id="KW-1185">Reference proteome</keyword>
<organism evidence="3 4">
    <name type="scientific">Hymenobacter defluvii</name>
    <dbReference type="NCBI Taxonomy" id="2054411"/>
    <lineage>
        <taxon>Bacteria</taxon>
        <taxon>Pseudomonadati</taxon>
        <taxon>Bacteroidota</taxon>
        <taxon>Cytophagia</taxon>
        <taxon>Cytophagales</taxon>
        <taxon>Hymenobacteraceae</taxon>
        <taxon>Hymenobacter</taxon>
    </lineage>
</organism>
<name>A0ABS3TF48_9BACT</name>
<evidence type="ECO:0000259" key="1">
    <source>
        <dbReference type="Pfam" id="PF08401"/>
    </source>
</evidence>
<dbReference type="EMBL" id="JAGETX010000010">
    <property type="protein sequence ID" value="MBO3272287.1"/>
    <property type="molecule type" value="Genomic_DNA"/>
</dbReference>
<dbReference type="Pfam" id="PF18818">
    <property type="entry name" value="MPTase-PolyVal"/>
    <property type="match status" value="1"/>
</dbReference>
<gene>
    <name evidence="3" type="ORF">J4D97_16650</name>
</gene>
<evidence type="ECO:0000313" key="3">
    <source>
        <dbReference type="EMBL" id="MBO3272287.1"/>
    </source>
</evidence>
<accession>A0ABS3TF48</accession>
<dbReference type="InterPro" id="IPR017113">
    <property type="entry name" value="Antirestriction_ArdC"/>
</dbReference>
<feature type="domain" description="Polyvalent protein metallopeptidase" evidence="2">
    <location>
        <begin position="165"/>
        <end position="279"/>
    </location>
</feature>
<evidence type="ECO:0000259" key="2">
    <source>
        <dbReference type="Pfam" id="PF18818"/>
    </source>
</evidence>
<feature type="domain" description="N-terminal" evidence="1">
    <location>
        <begin position="14"/>
        <end position="122"/>
    </location>
</feature>
<dbReference type="Proteomes" id="UP000670527">
    <property type="component" value="Unassembled WGS sequence"/>
</dbReference>
<evidence type="ECO:0000313" key="4">
    <source>
        <dbReference type="Proteomes" id="UP000670527"/>
    </source>
</evidence>
<comment type="caution">
    <text evidence="3">The sequence shown here is derived from an EMBL/GenBank/DDBJ whole genome shotgun (WGS) entry which is preliminary data.</text>
</comment>
<dbReference type="InterPro" id="IPR013610">
    <property type="entry name" value="ArdC_N"/>
</dbReference>
<protein>
    <submittedName>
        <fullName evidence="3">DUF1738 domain-containing protein</fullName>
    </submittedName>
</protein>
<dbReference type="RefSeq" id="WP_208308551.1">
    <property type="nucleotide sequence ID" value="NZ_JAGETX010000010.1"/>
</dbReference>
<sequence>MKKHLPPSSPTRPDVYQLVTDRLLAALEAGVIPWRKPWNNQYGLPRNYVSNRPYSGINAFLLHIANDGLPFFVTFRQARELGGYIRKGAKGLPVIYYHTLVKEDPETGEQQRLPFIKHYIVFNITDVEGVNLALPPAAATMQHAPLTAGEAIVSGWANRPLLCLGARNASYSPLLDCVRLPLLKHFHSAEEYYATLFHELTHATGHPKRLHRPDLEEALRPNGQAGYAREELTAEMGAAFLCAHAGFDPARTTDNAAAYVQFWLDQLHGDKKLVVQAASRAQRATELILGILPSESALEASCAPAAAA</sequence>